<dbReference type="RefSeq" id="WP_190902118.1">
    <property type="nucleotide sequence ID" value="NZ_JACJTE010000102.1"/>
</dbReference>
<proteinExistence type="predicted"/>
<evidence type="ECO:0000313" key="1">
    <source>
        <dbReference type="EMBL" id="MBD2565680.1"/>
    </source>
</evidence>
<accession>A0ABR8F748</accession>
<evidence type="ECO:0000313" key="2">
    <source>
        <dbReference type="Proteomes" id="UP000604661"/>
    </source>
</evidence>
<gene>
    <name evidence="1" type="ORF">H6G95_34990</name>
</gene>
<protein>
    <submittedName>
        <fullName evidence="1">Uncharacterized protein</fullName>
    </submittedName>
</protein>
<comment type="caution">
    <text evidence="1">The sequence shown here is derived from an EMBL/GenBank/DDBJ whole genome shotgun (WGS) entry which is preliminary data.</text>
</comment>
<dbReference type="EMBL" id="JACJTE010000102">
    <property type="protein sequence ID" value="MBD2565680.1"/>
    <property type="molecule type" value="Genomic_DNA"/>
</dbReference>
<name>A0ABR8F748_NOSLI</name>
<dbReference type="Proteomes" id="UP000604661">
    <property type="component" value="Unassembled WGS sequence"/>
</dbReference>
<sequence>MFAGDERSSDTEQPVVDIALKAKRSQSIFSITAESSADVDYWSHERGVGGQSGVKIRFRSFCVRKAPAKGRLKTRAYVKKLGCNSSAERYKLQDYTTGMVTCT</sequence>
<reference evidence="1 2" key="1">
    <citation type="journal article" date="2020" name="ISME J.">
        <title>Comparative genomics reveals insights into cyanobacterial evolution and habitat adaptation.</title>
        <authorList>
            <person name="Chen M.Y."/>
            <person name="Teng W.K."/>
            <person name="Zhao L."/>
            <person name="Hu C.X."/>
            <person name="Zhou Y.K."/>
            <person name="Han B.P."/>
            <person name="Song L.R."/>
            <person name="Shu W.S."/>
        </authorList>
    </citation>
    <scope>NUCLEOTIDE SEQUENCE [LARGE SCALE GENOMIC DNA]</scope>
    <source>
        <strain evidence="1 2">FACHB-391</strain>
    </source>
</reference>
<organism evidence="1 2">
    <name type="scientific">Nostoc linckia FACHB-391</name>
    <dbReference type="NCBI Taxonomy" id="2692906"/>
    <lineage>
        <taxon>Bacteria</taxon>
        <taxon>Bacillati</taxon>
        <taxon>Cyanobacteriota</taxon>
        <taxon>Cyanophyceae</taxon>
        <taxon>Nostocales</taxon>
        <taxon>Nostocaceae</taxon>
        <taxon>Nostoc</taxon>
    </lineage>
</organism>
<keyword evidence="2" id="KW-1185">Reference proteome</keyword>